<dbReference type="Proteomes" id="UP001445472">
    <property type="component" value="Unassembled WGS sequence"/>
</dbReference>
<name>A0ABV1UZT6_9ACTN</name>
<comment type="caution">
    <text evidence="1">The sequence shown here is derived from an EMBL/GenBank/DDBJ whole genome shotgun (WGS) entry which is preliminary data.</text>
</comment>
<keyword evidence="2" id="KW-1185">Reference proteome</keyword>
<evidence type="ECO:0000313" key="2">
    <source>
        <dbReference type="Proteomes" id="UP001445472"/>
    </source>
</evidence>
<protein>
    <submittedName>
        <fullName evidence="1">Uncharacterized protein</fullName>
    </submittedName>
</protein>
<dbReference type="RefSeq" id="WP_351977667.1">
    <property type="nucleotide sequence ID" value="NZ_JBEPBX010000023.1"/>
</dbReference>
<gene>
    <name evidence="1" type="ORF">ABT276_23550</name>
</gene>
<sequence>MRHTANRVVPYITAREGEAGDLLAALRASFGGDGRSRLGYWDETPEDRGPRGELWGRCSQDLGTDRLPQGRPRWRMVHPARQRETMMKLLCQVCVGPTKVGKAHLFLESSQRLPSDKPVLTAQPPICPAHAPAAVEQCPHLRNGHTALLVHSAPLHGVIGTPYQWSASGLQTLPGDDEPLPYTSPMLRWFLASQLVRTIRDYTVVDLDDLPSS</sequence>
<accession>A0ABV1UZT6</accession>
<dbReference type="EMBL" id="JBEPBX010000023">
    <property type="protein sequence ID" value="MER6616291.1"/>
    <property type="molecule type" value="Genomic_DNA"/>
</dbReference>
<evidence type="ECO:0000313" key="1">
    <source>
        <dbReference type="EMBL" id="MER6616291.1"/>
    </source>
</evidence>
<proteinExistence type="predicted"/>
<organism evidence="1 2">
    <name type="scientific">Streptomyces xantholiticus</name>
    <dbReference type="NCBI Taxonomy" id="68285"/>
    <lineage>
        <taxon>Bacteria</taxon>
        <taxon>Bacillati</taxon>
        <taxon>Actinomycetota</taxon>
        <taxon>Actinomycetes</taxon>
        <taxon>Kitasatosporales</taxon>
        <taxon>Streptomycetaceae</taxon>
        <taxon>Streptomyces</taxon>
    </lineage>
</organism>
<reference evidence="1 2" key="1">
    <citation type="submission" date="2024-06" db="EMBL/GenBank/DDBJ databases">
        <title>The Natural Products Discovery Center: Release of the First 8490 Sequenced Strains for Exploring Actinobacteria Biosynthetic Diversity.</title>
        <authorList>
            <person name="Kalkreuter E."/>
            <person name="Kautsar S.A."/>
            <person name="Yang D."/>
            <person name="Bader C.D."/>
            <person name="Teijaro C.N."/>
            <person name="Fluegel L."/>
            <person name="Davis C.M."/>
            <person name="Simpson J.R."/>
            <person name="Lauterbach L."/>
            <person name="Steele A.D."/>
            <person name="Gui C."/>
            <person name="Meng S."/>
            <person name="Li G."/>
            <person name="Viehrig K."/>
            <person name="Ye F."/>
            <person name="Su P."/>
            <person name="Kiefer A.F."/>
            <person name="Nichols A."/>
            <person name="Cepeda A.J."/>
            <person name="Yan W."/>
            <person name="Fan B."/>
            <person name="Jiang Y."/>
            <person name="Adhikari A."/>
            <person name="Zheng C.-J."/>
            <person name="Schuster L."/>
            <person name="Cowan T.M."/>
            <person name="Smanski M.J."/>
            <person name="Chevrette M.G."/>
            <person name="De Carvalho L.P.S."/>
            <person name="Shen B."/>
        </authorList>
    </citation>
    <scope>NUCLEOTIDE SEQUENCE [LARGE SCALE GENOMIC DNA]</scope>
    <source>
        <strain evidence="1 2">NPDC000837</strain>
    </source>
</reference>